<dbReference type="PANTHER" id="PTHR32063">
    <property type="match status" value="1"/>
</dbReference>
<dbReference type="Proteomes" id="UP000309215">
    <property type="component" value="Unassembled WGS sequence"/>
</dbReference>
<dbReference type="Gene3D" id="3.30.2090.10">
    <property type="entry name" value="Multidrug efflux transporter AcrB TolC docking domain, DN and DC subdomains"/>
    <property type="match status" value="2"/>
</dbReference>
<evidence type="ECO:0000256" key="2">
    <source>
        <dbReference type="ARBA" id="ARBA00022448"/>
    </source>
</evidence>
<keyword evidence="6 8" id="KW-1133">Transmembrane helix</keyword>
<dbReference type="EMBL" id="SSMQ01000068">
    <property type="protein sequence ID" value="TKC98447.1"/>
    <property type="molecule type" value="Genomic_DNA"/>
</dbReference>
<feature type="transmembrane region" description="Helical" evidence="8">
    <location>
        <begin position="463"/>
        <end position="486"/>
    </location>
</feature>
<name>A0A4U1IVG5_9BACT</name>
<feature type="transmembrane region" description="Helical" evidence="8">
    <location>
        <begin position="909"/>
        <end position="934"/>
    </location>
</feature>
<evidence type="ECO:0000313" key="9">
    <source>
        <dbReference type="EMBL" id="TKC98447.1"/>
    </source>
</evidence>
<keyword evidence="5 8" id="KW-0812">Transmembrane</keyword>
<dbReference type="PANTHER" id="PTHR32063:SF21">
    <property type="entry name" value="MULTIDRUG RESISTANCE PROTEIN MDTB"/>
    <property type="match status" value="1"/>
</dbReference>
<feature type="transmembrane region" description="Helical" evidence="8">
    <location>
        <begin position="857"/>
        <end position="876"/>
    </location>
</feature>
<keyword evidence="3" id="KW-1003">Cell membrane</keyword>
<reference evidence="9 10" key="1">
    <citation type="submission" date="2019-04" db="EMBL/GenBank/DDBJ databases">
        <authorList>
            <person name="Li Y."/>
            <person name="Wang J."/>
        </authorList>
    </citation>
    <scope>NUCLEOTIDE SEQUENCE [LARGE SCALE GENOMIC DNA]</scope>
    <source>
        <strain evidence="9 10">DSM 14668</strain>
    </source>
</reference>
<protein>
    <submittedName>
        <fullName evidence="9">Efflux RND transporter permease subunit</fullName>
    </submittedName>
</protein>
<dbReference type="AlphaFoldDB" id="A0A4U1IVG5"/>
<feature type="transmembrane region" description="Helical" evidence="8">
    <location>
        <begin position="959"/>
        <end position="981"/>
    </location>
</feature>
<dbReference type="OrthoDB" id="9807612at2"/>
<dbReference type="Gene3D" id="3.30.70.1320">
    <property type="entry name" value="Multidrug efflux transporter AcrB pore domain like"/>
    <property type="match status" value="1"/>
</dbReference>
<evidence type="ECO:0000256" key="1">
    <source>
        <dbReference type="ARBA" id="ARBA00004429"/>
    </source>
</evidence>
<gene>
    <name evidence="9" type="ORF">E8A74_41250</name>
</gene>
<keyword evidence="2" id="KW-0813">Transport</keyword>
<organism evidence="9 10">
    <name type="scientific">Polyangium fumosum</name>
    <dbReference type="NCBI Taxonomy" id="889272"/>
    <lineage>
        <taxon>Bacteria</taxon>
        <taxon>Pseudomonadati</taxon>
        <taxon>Myxococcota</taxon>
        <taxon>Polyangia</taxon>
        <taxon>Polyangiales</taxon>
        <taxon>Polyangiaceae</taxon>
        <taxon>Polyangium</taxon>
    </lineage>
</organism>
<evidence type="ECO:0000256" key="3">
    <source>
        <dbReference type="ARBA" id="ARBA00022475"/>
    </source>
</evidence>
<evidence type="ECO:0000313" key="10">
    <source>
        <dbReference type="Proteomes" id="UP000309215"/>
    </source>
</evidence>
<feature type="transmembrane region" description="Helical" evidence="8">
    <location>
        <begin position="883"/>
        <end position="903"/>
    </location>
</feature>
<dbReference type="FunFam" id="3.30.70.1430:FF:000001">
    <property type="entry name" value="Efflux pump membrane transporter"/>
    <property type="match status" value="1"/>
</dbReference>
<evidence type="ECO:0000256" key="8">
    <source>
        <dbReference type="SAM" id="Phobius"/>
    </source>
</evidence>
<feature type="transmembrane region" description="Helical" evidence="8">
    <location>
        <begin position="987"/>
        <end position="1013"/>
    </location>
</feature>
<feature type="transmembrane region" description="Helical" evidence="8">
    <location>
        <begin position="12"/>
        <end position="32"/>
    </location>
</feature>
<dbReference type="GO" id="GO:0005886">
    <property type="term" value="C:plasma membrane"/>
    <property type="evidence" value="ECO:0007669"/>
    <property type="project" value="UniProtKB-SubCell"/>
</dbReference>
<dbReference type="SUPFAM" id="SSF82693">
    <property type="entry name" value="Multidrug efflux transporter AcrB pore domain, PN1, PN2, PC1 and PC2 subdomains"/>
    <property type="match status" value="3"/>
</dbReference>
<keyword evidence="7 8" id="KW-0472">Membrane</keyword>
<dbReference type="Pfam" id="PF00873">
    <property type="entry name" value="ACR_tran"/>
    <property type="match status" value="1"/>
</dbReference>
<sequence length="1033" mass="110113">MNVSRPFVLRPVMTTLSMLAIVIFGIAGFRALPVSDLPNVDFPTIQVSASLPGASPETMAAAVATPLERQFSTIAGIDSMTSTSGLGTTQIVLQFNLSRDIDAAALDVQSMISRAARDLPPNMPAPPSFQKVNPAEQPIMYLALHAETLPLSEVSEYAETTIAQRISMIRGVAQVLVYGSQKYAVRIRLDPQALASREIGIDEVAAAVARENVNLPTGVLEGPARTYVVQASGELYRASAFRPIIVAYREGAPIRLEELGTVTDSVENDRVASHYDGKRAIVLAIQRQPGTNTVAVVDAVRALLPALRAEIPASVEVATLYDRSISIRESVADVEHTLLVTIGLVVLVIGIFLRDLRSTIVASVALPVSLIGTFAGMWALDYSLDNLSLLALTLCVGFVVDDAIVVLENIFRHLEMGKPPLKAALDGAGEIGFTVVSMTTSLVAVFVPVLFLGGIVGRLLREFAVTMSIAILVSGVVSLFLTPMLASRFLRLKNASAPETKDDPHAGPSGRMDRAYAKSLGFVLRHRFATLMASFVLFAGTIVLAVIVPKGLFPSEDTGQIFALTRAAQGTSFEAMRGYQAAAAAIVRAHPGVSSVMSSYGAGGPSGAGNTGRLFIRLKDRDERGGKKPEAIIAELRPELAKIPGLEVFLQNPPPIRLGGQLTRSLYQFTLTGADVDELYDAATDLEQAMRGIPGLIDVTSDLERRTPEATLVIDRDRAATLGVSAQSIEEALFSAYAGRQVSTIYAPTNQYRVILELDRRFTQDPSALGLLYVRSTSGELVPLAAVSRTEEGAGPLSVNHLGQLPSVTISFNLAPGAPLGEAVARVSALARERLPDTLGTQFLGSAQVFRESVGNLGMLLLLAILVIYVVLGILYESFVHPITILSGLPSAGFGALLALLVLGQELNVYSFVGILLLVGIVKKNAIMMIDFALEAERRDGKPAAEAIVLGARIRFRPIMMTTMAALAGSLPIALGFGAGAESRRPLGIAVVGGLVVSQLLTLYITPVIYTYLDAAEKRAREALAERRARRLA</sequence>
<dbReference type="PRINTS" id="PR00702">
    <property type="entry name" value="ACRIFLAVINRP"/>
</dbReference>
<dbReference type="GO" id="GO:0042910">
    <property type="term" value="F:xenobiotic transmembrane transporter activity"/>
    <property type="evidence" value="ECO:0007669"/>
    <property type="project" value="TreeGrafter"/>
</dbReference>
<feature type="transmembrane region" description="Helical" evidence="8">
    <location>
        <begin position="528"/>
        <end position="548"/>
    </location>
</feature>
<feature type="transmembrane region" description="Helical" evidence="8">
    <location>
        <begin position="386"/>
        <end position="411"/>
    </location>
</feature>
<keyword evidence="10" id="KW-1185">Reference proteome</keyword>
<evidence type="ECO:0000256" key="7">
    <source>
        <dbReference type="ARBA" id="ARBA00023136"/>
    </source>
</evidence>
<dbReference type="Gene3D" id="3.30.70.1430">
    <property type="entry name" value="Multidrug efflux transporter AcrB pore domain"/>
    <property type="match status" value="2"/>
</dbReference>
<evidence type="ECO:0000256" key="4">
    <source>
        <dbReference type="ARBA" id="ARBA00022519"/>
    </source>
</evidence>
<dbReference type="Gene3D" id="3.30.70.1440">
    <property type="entry name" value="Multidrug efflux transporter AcrB pore domain"/>
    <property type="match status" value="1"/>
</dbReference>
<dbReference type="Gene3D" id="1.20.1640.10">
    <property type="entry name" value="Multidrug efflux transporter AcrB transmembrane domain"/>
    <property type="match status" value="2"/>
</dbReference>
<evidence type="ECO:0000256" key="6">
    <source>
        <dbReference type="ARBA" id="ARBA00022989"/>
    </source>
</evidence>
<comment type="subcellular location">
    <subcellularLocation>
        <location evidence="1">Cell inner membrane</location>
        <topology evidence="1">Multi-pass membrane protein</topology>
    </subcellularLocation>
</comment>
<feature type="transmembrane region" description="Helical" evidence="8">
    <location>
        <begin position="431"/>
        <end position="457"/>
    </location>
</feature>
<dbReference type="InterPro" id="IPR027463">
    <property type="entry name" value="AcrB_DN_DC_subdom"/>
</dbReference>
<proteinExistence type="predicted"/>
<dbReference type="SUPFAM" id="SSF82866">
    <property type="entry name" value="Multidrug efflux transporter AcrB transmembrane domain"/>
    <property type="match status" value="2"/>
</dbReference>
<accession>A0A4U1IVG5</accession>
<dbReference type="SUPFAM" id="SSF82714">
    <property type="entry name" value="Multidrug efflux transporter AcrB TolC docking domain, DN and DC subdomains"/>
    <property type="match status" value="2"/>
</dbReference>
<feature type="transmembrane region" description="Helical" evidence="8">
    <location>
        <begin position="336"/>
        <end position="353"/>
    </location>
</feature>
<feature type="transmembrane region" description="Helical" evidence="8">
    <location>
        <begin position="360"/>
        <end position="380"/>
    </location>
</feature>
<keyword evidence="4" id="KW-0997">Cell inner membrane</keyword>
<dbReference type="RefSeq" id="WP_136934622.1">
    <property type="nucleotide sequence ID" value="NZ_SSMQ01000068.1"/>
</dbReference>
<comment type="caution">
    <text evidence="9">The sequence shown here is derived from an EMBL/GenBank/DDBJ whole genome shotgun (WGS) entry which is preliminary data.</text>
</comment>
<dbReference type="InterPro" id="IPR001036">
    <property type="entry name" value="Acrflvin-R"/>
</dbReference>
<dbReference type="FunFam" id="1.20.1640.10:FF:000001">
    <property type="entry name" value="Efflux pump membrane transporter"/>
    <property type="match status" value="1"/>
</dbReference>
<evidence type="ECO:0000256" key="5">
    <source>
        <dbReference type="ARBA" id="ARBA00022692"/>
    </source>
</evidence>